<name>A0A835VJC9_VANPL</name>
<evidence type="ECO:0000313" key="2">
    <source>
        <dbReference type="EMBL" id="KAG0502955.1"/>
    </source>
</evidence>
<reference evidence="3 4" key="1">
    <citation type="journal article" date="2020" name="Nat. Food">
        <title>A phased Vanilla planifolia genome enables genetic improvement of flavour and production.</title>
        <authorList>
            <person name="Hasing T."/>
            <person name="Tang H."/>
            <person name="Brym M."/>
            <person name="Khazi F."/>
            <person name="Huang T."/>
            <person name="Chambers A.H."/>
        </authorList>
    </citation>
    <scope>NUCLEOTIDE SEQUENCE [LARGE SCALE GENOMIC DNA]</scope>
    <source>
        <tissue evidence="1">Leaf</tissue>
    </source>
</reference>
<proteinExistence type="predicted"/>
<dbReference type="Proteomes" id="UP000636800">
    <property type="component" value="Chromosome 1"/>
</dbReference>
<dbReference type="AlphaFoldDB" id="A0A835VJC9"/>
<dbReference type="OrthoDB" id="1927254at2759"/>
<dbReference type="EMBL" id="JADCNL010000001">
    <property type="protein sequence ID" value="KAG0498701.1"/>
    <property type="molecule type" value="Genomic_DNA"/>
</dbReference>
<keyword evidence="3" id="KW-1185">Reference proteome</keyword>
<protein>
    <submittedName>
        <fullName evidence="1">Uncharacterized protein</fullName>
    </submittedName>
</protein>
<sequence>MAPHPGVWVQEGQSDVADYSIGGGGSSNSLGLEQWRIPQIQHFPFLGGLESANSAASGLYSFDGEVVGGSFASGDVQNDSKPETGPGLITQMTAEKIEESDDSFTCLGSSSVCQETIGSCGAGGVTTGVPVAAMAAEDG</sequence>
<evidence type="ECO:0000313" key="3">
    <source>
        <dbReference type="Proteomes" id="UP000636800"/>
    </source>
</evidence>
<dbReference type="EMBL" id="JADCNM010000001">
    <property type="protein sequence ID" value="KAG0502955.1"/>
    <property type="molecule type" value="Genomic_DNA"/>
</dbReference>
<comment type="caution">
    <text evidence="1">The sequence shown here is derived from an EMBL/GenBank/DDBJ whole genome shotgun (WGS) entry which is preliminary data.</text>
</comment>
<dbReference type="Proteomes" id="UP000639772">
    <property type="component" value="Chromosome 1"/>
</dbReference>
<accession>A0A835VJC9</accession>
<organism evidence="1 3">
    <name type="scientific">Vanilla planifolia</name>
    <name type="common">Vanilla</name>
    <dbReference type="NCBI Taxonomy" id="51239"/>
    <lineage>
        <taxon>Eukaryota</taxon>
        <taxon>Viridiplantae</taxon>
        <taxon>Streptophyta</taxon>
        <taxon>Embryophyta</taxon>
        <taxon>Tracheophyta</taxon>
        <taxon>Spermatophyta</taxon>
        <taxon>Magnoliopsida</taxon>
        <taxon>Liliopsida</taxon>
        <taxon>Asparagales</taxon>
        <taxon>Orchidaceae</taxon>
        <taxon>Vanilloideae</taxon>
        <taxon>Vanilleae</taxon>
        <taxon>Vanilla</taxon>
    </lineage>
</organism>
<evidence type="ECO:0000313" key="4">
    <source>
        <dbReference type="Proteomes" id="UP000639772"/>
    </source>
</evidence>
<gene>
    <name evidence="2" type="ORF">HPP92_003027</name>
    <name evidence="1" type="ORF">HPP92_003392</name>
</gene>
<evidence type="ECO:0000313" key="1">
    <source>
        <dbReference type="EMBL" id="KAG0498701.1"/>
    </source>
</evidence>